<dbReference type="RefSeq" id="XP_046011909.1">
    <property type="nucleotide sequence ID" value="XM_046154304.1"/>
</dbReference>
<reference evidence="2" key="1">
    <citation type="journal article" date="2021" name="Nat. Commun.">
        <title>Genetic determinants of endophytism in the Arabidopsis root mycobiome.</title>
        <authorList>
            <person name="Mesny F."/>
            <person name="Miyauchi S."/>
            <person name="Thiergart T."/>
            <person name="Pickel B."/>
            <person name="Atanasova L."/>
            <person name="Karlsson M."/>
            <person name="Huettel B."/>
            <person name="Barry K.W."/>
            <person name="Haridas S."/>
            <person name="Chen C."/>
            <person name="Bauer D."/>
            <person name="Andreopoulos W."/>
            <person name="Pangilinan J."/>
            <person name="LaButti K."/>
            <person name="Riley R."/>
            <person name="Lipzen A."/>
            <person name="Clum A."/>
            <person name="Drula E."/>
            <person name="Henrissat B."/>
            <person name="Kohler A."/>
            <person name="Grigoriev I.V."/>
            <person name="Martin F.M."/>
            <person name="Hacquard S."/>
        </authorList>
    </citation>
    <scope>NUCLEOTIDE SEQUENCE</scope>
    <source>
        <strain evidence="2">MPI-CAGE-CH-0230</strain>
    </source>
</reference>
<dbReference type="Proteomes" id="UP000756346">
    <property type="component" value="Unassembled WGS sequence"/>
</dbReference>
<organism evidence="2 3">
    <name type="scientific">Microdochium trichocladiopsis</name>
    <dbReference type="NCBI Taxonomy" id="1682393"/>
    <lineage>
        <taxon>Eukaryota</taxon>
        <taxon>Fungi</taxon>
        <taxon>Dikarya</taxon>
        <taxon>Ascomycota</taxon>
        <taxon>Pezizomycotina</taxon>
        <taxon>Sordariomycetes</taxon>
        <taxon>Xylariomycetidae</taxon>
        <taxon>Xylariales</taxon>
        <taxon>Microdochiaceae</taxon>
        <taxon>Microdochium</taxon>
    </lineage>
</organism>
<protein>
    <submittedName>
        <fullName evidence="2">Uncharacterized protein</fullName>
    </submittedName>
</protein>
<evidence type="ECO:0000256" key="1">
    <source>
        <dbReference type="SAM" id="MobiDB-lite"/>
    </source>
</evidence>
<dbReference type="AlphaFoldDB" id="A0A9P9BT98"/>
<dbReference type="EMBL" id="JAGTJQ010000006">
    <property type="protein sequence ID" value="KAH7029621.1"/>
    <property type="molecule type" value="Genomic_DNA"/>
</dbReference>
<proteinExistence type="predicted"/>
<keyword evidence="3" id="KW-1185">Reference proteome</keyword>
<name>A0A9P9BT98_9PEZI</name>
<dbReference type="GeneID" id="70183850"/>
<comment type="caution">
    <text evidence="2">The sequence shown here is derived from an EMBL/GenBank/DDBJ whole genome shotgun (WGS) entry which is preliminary data.</text>
</comment>
<evidence type="ECO:0000313" key="2">
    <source>
        <dbReference type="EMBL" id="KAH7029621.1"/>
    </source>
</evidence>
<dbReference type="OrthoDB" id="10386663at2759"/>
<feature type="region of interest" description="Disordered" evidence="1">
    <location>
        <begin position="220"/>
        <end position="247"/>
    </location>
</feature>
<evidence type="ECO:0000313" key="3">
    <source>
        <dbReference type="Proteomes" id="UP000756346"/>
    </source>
</evidence>
<gene>
    <name evidence="2" type="ORF">B0I36DRAFT_326122</name>
</gene>
<sequence>MHHRQLNFSSNRYPRLCKEDIGFFDPTAEDPDALGFNTVSENRMITFTDPYGFSKRLGDLMESESADQWQTLLVENFSILLHGTAYQWWMYELSSIGRKELKAAGLTFMLKALTERFVMGNVTANIKLGKRRITLRDLTDDDTAMTTFFQKSIHYANLVANEVNNKSAWKRICTTAWLKLLLAIKPYIQQPDTFRSLVTFMARVSTQRVLLTSAAKQHAQEHRQSYSSGRRGKQAAGFRAINLGPRH</sequence>
<accession>A0A9P9BT98</accession>